<proteinExistence type="predicted"/>
<dbReference type="EMBL" id="JBHUKR010000004">
    <property type="protein sequence ID" value="MFD2415051.1"/>
    <property type="molecule type" value="Genomic_DNA"/>
</dbReference>
<accession>A0ABW5FJE2</accession>
<dbReference type="Gene3D" id="1.10.1200.10">
    <property type="entry name" value="ACP-like"/>
    <property type="match status" value="1"/>
</dbReference>
<sequence>MTGLDRTKLVEELLRYTREELETGLPPERITPDSPLLEWGVLDSVRTARLLAHLRDDLGTRVPPTHMTAQHFATLRAVADLVLSLQEQTTAR</sequence>
<feature type="domain" description="Carrier" evidence="1">
    <location>
        <begin position="8"/>
        <end position="86"/>
    </location>
</feature>
<dbReference type="SUPFAM" id="SSF47336">
    <property type="entry name" value="ACP-like"/>
    <property type="match status" value="1"/>
</dbReference>
<dbReference type="Proteomes" id="UP001597417">
    <property type="component" value="Unassembled WGS sequence"/>
</dbReference>
<dbReference type="InterPro" id="IPR036736">
    <property type="entry name" value="ACP-like_sf"/>
</dbReference>
<protein>
    <submittedName>
        <fullName evidence="2">Acyl carrier protein</fullName>
    </submittedName>
</protein>
<dbReference type="InterPro" id="IPR009081">
    <property type="entry name" value="PP-bd_ACP"/>
</dbReference>
<dbReference type="RefSeq" id="WP_378260506.1">
    <property type="nucleotide sequence ID" value="NZ_JBHUKR010000004.1"/>
</dbReference>
<keyword evidence="3" id="KW-1185">Reference proteome</keyword>
<evidence type="ECO:0000259" key="1">
    <source>
        <dbReference type="PROSITE" id="PS50075"/>
    </source>
</evidence>
<evidence type="ECO:0000313" key="2">
    <source>
        <dbReference type="EMBL" id="MFD2415051.1"/>
    </source>
</evidence>
<organism evidence="2 3">
    <name type="scientific">Amycolatopsis pigmentata</name>
    <dbReference type="NCBI Taxonomy" id="450801"/>
    <lineage>
        <taxon>Bacteria</taxon>
        <taxon>Bacillati</taxon>
        <taxon>Actinomycetota</taxon>
        <taxon>Actinomycetes</taxon>
        <taxon>Pseudonocardiales</taxon>
        <taxon>Pseudonocardiaceae</taxon>
        <taxon>Amycolatopsis</taxon>
    </lineage>
</organism>
<reference evidence="3" key="1">
    <citation type="journal article" date="2019" name="Int. J. Syst. Evol. Microbiol.">
        <title>The Global Catalogue of Microorganisms (GCM) 10K type strain sequencing project: providing services to taxonomists for standard genome sequencing and annotation.</title>
        <authorList>
            <consortium name="The Broad Institute Genomics Platform"/>
            <consortium name="The Broad Institute Genome Sequencing Center for Infectious Disease"/>
            <person name="Wu L."/>
            <person name="Ma J."/>
        </authorList>
    </citation>
    <scope>NUCLEOTIDE SEQUENCE [LARGE SCALE GENOMIC DNA]</scope>
    <source>
        <strain evidence="3">CGMCC 4.7645</strain>
    </source>
</reference>
<name>A0ABW5FJE2_9PSEU</name>
<dbReference type="Pfam" id="PF00550">
    <property type="entry name" value="PP-binding"/>
    <property type="match status" value="1"/>
</dbReference>
<dbReference type="PROSITE" id="PS50075">
    <property type="entry name" value="CARRIER"/>
    <property type="match status" value="1"/>
</dbReference>
<comment type="caution">
    <text evidence="2">The sequence shown here is derived from an EMBL/GenBank/DDBJ whole genome shotgun (WGS) entry which is preliminary data.</text>
</comment>
<gene>
    <name evidence="2" type="ORF">ACFSXZ_01795</name>
</gene>
<evidence type="ECO:0000313" key="3">
    <source>
        <dbReference type="Proteomes" id="UP001597417"/>
    </source>
</evidence>